<dbReference type="SUPFAM" id="SSF55315">
    <property type="entry name" value="L30e-like"/>
    <property type="match status" value="1"/>
</dbReference>
<reference evidence="3" key="1">
    <citation type="submission" date="2011-05" db="EMBL/GenBank/DDBJ databases">
        <title>The genome sequence of Vittaforma corneae strain ATCC 50505.</title>
        <authorList>
            <consortium name="The Broad Institute Genome Sequencing Platform"/>
            <person name="Cuomo C."/>
            <person name="Didier E."/>
            <person name="Bowers L."/>
            <person name="Young S.K."/>
            <person name="Zeng Q."/>
            <person name="Gargeya S."/>
            <person name="Fitzgerald M."/>
            <person name="Haas B."/>
            <person name="Abouelleil A."/>
            <person name="Alvarado L."/>
            <person name="Arachchi H.M."/>
            <person name="Berlin A."/>
            <person name="Chapman S.B."/>
            <person name="Gearin G."/>
            <person name="Goldberg J."/>
            <person name="Griggs A."/>
            <person name="Gujja S."/>
            <person name="Hansen M."/>
            <person name="Heiman D."/>
            <person name="Howarth C."/>
            <person name="Larimer J."/>
            <person name="Lui A."/>
            <person name="MacDonald P.J.P."/>
            <person name="McCowen C."/>
            <person name="Montmayeur A."/>
            <person name="Murphy C."/>
            <person name="Neiman D."/>
            <person name="Pearson M."/>
            <person name="Priest M."/>
            <person name="Roberts A."/>
            <person name="Saif S."/>
            <person name="Shea T."/>
            <person name="Sisk P."/>
            <person name="Stolte C."/>
            <person name="Sykes S."/>
            <person name="Wortman J."/>
            <person name="Nusbaum C."/>
            <person name="Birren B."/>
        </authorList>
    </citation>
    <scope>NUCLEOTIDE SEQUENCE [LARGE SCALE GENOMIC DNA]</scope>
    <source>
        <strain evidence="3">ATCC 50505</strain>
    </source>
</reference>
<evidence type="ECO:0000313" key="3">
    <source>
        <dbReference type="Proteomes" id="UP000011082"/>
    </source>
</evidence>
<dbReference type="Proteomes" id="UP000011082">
    <property type="component" value="Unassembled WGS sequence"/>
</dbReference>
<keyword evidence="3" id="KW-1185">Reference proteome</keyword>
<dbReference type="AlphaFoldDB" id="L2GLE2"/>
<evidence type="ECO:0000313" key="2">
    <source>
        <dbReference type="EMBL" id="ELA41661.1"/>
    </source>
</evidence>
<gene>
    <name evidence="2" type="ORF">VICG_01294</name>
</gene>
<dbReference type="HOGENOM" id="CLU_084513_3_0_1"/>
<dbReference type="Pfam" id="PF01248">
    <property type="entry name" value="Ribosomal_L7Ae"/>
    <property type="match status" value="1"/>
</dbReference>
<dbReference type="OMA" id="DEGTANM"/>
<organism evidence="2 3">
    <name type="scientific">Vittaforma corneae (strain ATCC 50505)</name>
    <name type="common">Microsporidian parasite</name>
    <name type="synonym">Nosema corneum</name>
    <dbReference type="NCBI Taxonomy" id="993615"/>
    <lineage>
        <taxon>Eukaryota</taxon>
        <taxon>Fungi</taxon>
        <taxon>Fungi incertae sedis</taxon>
        <taxon>Microsporidia</taxon>
        <taxon>Nosematidae</taxon>
        <taxon>Vittaforma</taxon>
    </lineage>
</organism>
<dbReference type="InterPro" id="IPR004038">
    <property type="entry name" value="Ribosomal_eL8/eL30/eS12/Gad45"/>
</dbReference>
<dbReference type="RefSeq" id="XP_007604740.1">
    <property type="nucleotide sequence ID" value="XM_007604678.1"/>
</dbReference>
<dbReference type="InParanoid" id="L2GLE2"/>
<dbReference type="OrthoDB" id="5364946at2759"/>
<proteinExistence type="predicted"/>
<feature type="domain" description="Ribosomal protein eL8/eL30/eS12/Gadd45" evidence="1">
    <location>
        <begin position="19"/>
        <end position="82"/>
    </location>
</feature>
<accession>L2GLE2</accession>
<dbReference type="EMBL" id="JH370140">
    <property type="protein sequence ID" value="ELA41661.1"/>
    <property type="molecule type" value="Genomic_DNA"/>
</dbReference>
<protein>
    <recommendedName>
        <fullName evidence="1">Ribosomal protein eL8/eL30/eS12/Gadd45 domain-containing protein</fullName>
    </recommendedName>
</protein>
<name>L2GLE2_VITCO</name>
<sequence length="116" mass="12873">MIPIAHPIADEGTANMVLECTKKQLENGGLISGIKQCQKHILKGESSKALVVLSASTSPMDLITHIPILCEERNIPYLFVENTSYMNGFTCIVLNNGKEECSLVSKIIEWISKRRK</sequence>
<dbReference type="Gene3D" id="3.30.1330.30">
    <property type="match status" value="1"/>
</dbReference>
<dbReference type="InterPro" id="IPR029064">
    <property type="entry name" value="Ribosomal_eL30-like_sf"/>
</dbReference>
<evidence type="ECO:0000259" key="1">
    <source>
        <dbReference type="Pfam" id="PF01248"/>
    </source>
</evidence>
<dbReference type="GeneID" id="19882005"/>
<dbReference type="STRING" id="993615.L2GLE2"/>
<dbReference type="FunCoup" id="L2GLE2">
    <property type="interactions" value="158"/>
</dbReference>
<dbReference type="VEuPathDB" id="MicrosporidiaDB:VICG_01294"/>